<feature type="transmembrane region" description="Helical" evidence="1">
    <location>
        <begin position="145"/>
        <end position="162"/>
    </location>
</feature>
<dbReference type="Gene3D" id="1.20.144.10">
    <property type="entry name" value="Phosphatidic acid phosphatase type 2/haloperoxidase"/>
    <property type="match status" value="1"/>
</dbReference>
<comment type="caution">
    <text evidence="3">The sequence shown here is derived from an EMBL/GenBank/DDBJ whole genome shotgun (WGS) entry which is preliminary data.</text>
</comment>
<dbReference type="SMART" id="SM00014">
    <property type="entry name" value="acidPPc"/>
    <property type="match status" value="1"/>
</dbReference>
<keyword evidence="4" id="KW-1185">Reference proteome</keyword>
<evidence type="ECO:0000256" key="1">
    <source>
        <dbReference type="SAM" id="Phobius"/>
    </source>
</evidence>
<evidence type="ECO:0000313" key="3">
    <source>
        <dbReference type="EMBL" id="PYB71993.1"/>
    </source>
</evidence>
<dbReference type="InterPro" id="IPR036938">
    <property type="entry name" value="PAP2/HPO_sf"/>
</dbReference>
<dbReference type="EMBL" id="QJRY01000006">
    <property type="protein sequence ID" value="PYB71993.1"/>
    <property type="molecule type" value="Genomic_DNA"/>
</dbReference>
<gene>
    <name evidence="3" type="ORF">DMY87_16640</name>
</gene>
<protein>
    <submittedName>
        <fullName evidence="3">NADH:ubiquinone oxidoreductase</fullName>
    </submittedName>
</protein>
<feature type="domain" description="Phosphatidic acid phosphatase type 2/haloperoxidase" evidence="2">
    <location>
        <begin position="67"/>
        <end position="190"/>
    </location>
</feature>
<sequence>MVFPMIDQTVARWFVKGGTFFLSDHPFLKAVRDLSRQSLYCIIIAMVVLICLHFVLPRRRWFCRPHKPLFVLLSFMVGPVAIVEALKALIGRARPRDLLEFGGHADFTPVWQFAAACTRNCSFPSGEAAGAAAALSLVVLVASPYRAVVAAITAPCLVFIAFNRVLFGAHFLSDVMLGWLLTLLAMALIWRCVEGRSAAIDDFFARDRPSHPSAGAGQP</sequence>
<proteinExistence type="predicted"/>
<evidence type="ECO:0000259" key="2">
    <source>
        <dbReference type="SMART" id="SM00014"/>
    </source>
</evidence>
<dbReference type="SUPFAM" id="SSF48317">
    <property type="entry name" value="Acid phosphatase/Vanadium-dependent haloperoxidase"/>
    <property type="match status" value="1"/>
</dbReference>
<evidence type="ECO:0000313" key="4">
    <source>
        <dbReference type="Proteomes" id="UP000247536"/>
    </source>
</evidence>
<organism evidence="3 4">
    <name type="scientific">Rhizobium wuzhouense</name>
    <dbReference type="NCBI Taxonomy" id="1986026"/>
    <lineage>
        <taxon>Bacteria</taxon>
        <taxon>Pseudomonadati</taxon>
        <taxon>Pseudomonadota</taxon>
        <taxon>Alphaproteobacteria</taxon>
        <taxon>Hyphomicrobiales</taxon>
        <taxon>Rhizobiaceae</taxon>
        <taxon>Rhizobium/Agrobacterium group</taxon>
        <taxon>Rhizobium</taxon>
    </lineage>
</organism>
<dbReference type="Proteomes" id="UP000247536">
    <property type="component" value="Unassembled WGS sequence"/>
</dbReference>
<dbReference type="InterPro" id="IPR000326">
    <property type="entry name" value="PAP2/HPO"/>
</dbReference>
<name>A0ABX5NNZ1_9HYPH</name>
<feature type="transmembrane region" description="Helical" evidence="1">
    <location>
        <begin position="169"/>
        <end position="190"/>
    </location>
</feature>
<dbReference type="Pfam" id="PF01569">
    <property type="entry name" value="PAP2"/>
    <property type="match status" value="1"/>
</dbReference>
<keyword evidence="1" id="KW-0812">Transmembrane</keyword>
<accession>A0ABX5NNZ1</accession>
<feature type="transmembrane region" description="Helical" evidence="1">
    <location>
        <begin position="68"/>
        <end position="90"/>
    </location>
</feature>
<keyword evidence="1" id="KW-0472">Membrane</keyword>
<feature type="transmembrane region" description="Helical" evidence="1">
    <location>
        <begin position="37"/>
        <end position="56"/>
    </location>
</feature>
<reference evidence="3 4" key="1">
    <citation type="submission" date="2018-06" db="EMBL/GenBank/DDBJ databases">
        <title>Rhizobium wuzhouense sp. nov., isolated from roots of Oryza officinalis.</title>
        <authorList>
            <person name="Yuan T."/>
        </authorList>
    </citation>
    <scope>NUCLEOTIDE SEQUENCE [LARGE SCALE GENOMIC DNA]</scope>
    <source>
        <strain evidence="3 4">W44</strain>
    </source>
</reference>
<keyword evidence="1" id="KW-1133">Transmembrane helix</keyword>